<evidence type="ECO:0000313" key="2">
    <source>
        <dbReference type="Proteomes" id="UP000467841"/>
    </source>
</evidence>
<dbReference type="PANTHER" id="PTHR13374:SF3">
    <property type="entry name" value="DET1 HOMOLOG"/>
    <property type="match status" value="1"/>
</dbReference>
<dbReference type="AlphaFoldDB" id="A0A6D2KAR7"/>
<accession>A0A6D2KAR7</accession>
<protein>
    <submittedName>
        <fullName evidence="1">Uncharacterized protein</fullName>
    </submittedName>
</protein>
<dbReference type="InterPro" id="IPR019138">
    <property type="entry name" value="De-etiolated_protein_1_Det1"/>
</dbReference>
<keyword evidence="2" id="KW-1185">Reference proteome</keyword>
<proteinExistence type="predicted"/>
<reference evidence="1" key="1">
    <citation type="submission" date="2020-01" db="EMBL/GenBank/DDBJ databases">
        <authorList>
            <person name="Mishra B."/>
        </authorList>
    </citation>
    <scope>NUCLEOTIDE SEQUENCE [LARGE SCALE GENOMIC DNA]</scope>
</reference>
<dbReference type="GO" id="GO:0032436">
    <property type="term" value="P:positive regulation of proteasomal ubiquitin-dependent protein catabolic process"/>
    <property type="evidence" value="ECO:0007669"/>
    <property type="project" value="TreeGrafter"/>
</dbReference>
<evidence type="ECO:0000313" key="1">
    <source>
        <dbReference type="EMBL" id="CAA7046626.1"/>
    </source>
</evidence>
<dbReference type="Pfam" id="PF09737">
    <property type="entry name" value="Det1"/>
    <property type="match status" value="1"/>
</dbReference>
<gene>
    <name evidence="1" type="ORF">MERR_LOCUS33861</name>
</gene>
<dbReference type="GO" id="GO:0005634">
    <property type="term" value="C:nucleus"/>
    <property type="evidence" value="ECO:0007669"/>
    <property type="project" value="TreeGrafter"/>
</dbReference>
<name>A0A6D2KAR7_9BRAS</name>
<dbReference type="OrthoDB" id="18339at2759"/>
<dbReference type="GO" id="GO:0031461">
    <property type="term" value="C:cullin-RING ubiquitin ligase complex"/>
    <property type="evidence" value="ECO:0007669"/>
    <property type="project" value="TreeGrafter"/>
</dbReference>
<comment type="caution">
    <text evidence="1">The sequence shown here is derived from an EMBL/GenBank/DDBJ whole genome shotgun (WGS) entry which is preliminary data.</text>
</comment>
<dbReference type="PANTHER" id="PTHR13374">
    <property type="entry name" value="DET1 HOMOLOG DE-ETIOLATED-1 HOMOLOG"/>
    <property type="match status" value="1"/>
</dbReference>
<dbReference type="Proteomes" id="UP000467841">
    <property type="component" value="Unassembled WGS sequence"/>
</dbReference>
<sequence length="117" mass="13397">MFFLSRSLVLSIDSHNLNSITRHCGPESIRFSGSSRRSFVSGISLLNRSRRILAVATDPKPTQTGPPNSTTRVQRLKKKFHFHFQDYVDLIFWKVQFLDRHHLLIKFGSVDGGVEGR</sequence>
<organism evidence="1 2">
    <name type="scientific">Microthlaspi erraticum</name>
    <dbReference type="NCBI Taxonomy" id="1685480"/>
    <lineage>
        <taxon>Eukaryota</taxon>
        <taxon>Viridiplantae</taxon>
        <taxon>Streptophyta</taxon>
        <taxon>Embryophyta</taxon>
        <taxon>Tracheophyta</taxon>
        <taxon>Spermatophyta</taxon>
        <taxon>Magnoliopsida</taxon>
        <taxon>eudicotyledons</taxon>
        <taxon>Gunneridae</taxon>
        <taxon>Pentapetalae</taxon>
        <taxon>rosids</taxon>
        <taxon>malvids</taxon>
        <taxon>Brassicales</taxon>
        <taxon>Brassicaceae</taxon>
        <taxon>Coluteocarpeae</taxon>
        <taxon>Microthlaspi</taxon>
    </lineage>
</organism>
<dbReference type="GO" id="GO:0016567">
    <property type="term" value="P:protein ubiquitination"/>
    <property type="evidence" value="ECO:0007669"/>
    <property type="project" value="TreeGrafter"/>
</dbReference>
<dbReference type="GO" id="GO:1990756">
    <property type="term" value="F:ubiquitin-like ligase-substrate adaptor activity"/>
    <property type="evidence" value="ECO:0007669"/>
    <property type="project" value="TreeGrafter"/>
</dbReference>
<dbReference type="GO" id="GO:0031625">
    <property type="term" value="F:ubiquitin protein ligase binding"/>
    <property type="evidence" value="ECO:0007669"/>
    <property type="project" value="TreeGrafter"/>
</dbReference>
<dbReference type="EMBL" id="CACVBM020001351">
    <property type="protein sequence ID" value="CAA7046626.1"/>
    <property type="molecule type" value="Genomic_DNA"/>
</dbReference>